<dbReference type="PANTHER" id="PTHR44099">
    <property type="entry name" value="RABCONNECTIN-3B, ISOFORM A"/>
    <property type="match status" value="1"/>
</dbReference>
<dbReference type="SMART" id="SM00320">
    <property type="entry name" value="WD40"/>
    <property type="match status" value="4"/>
</dbReference>
<feature type="compositionally biased region" description="Basic and acidic residues" evidence="4">
    <location>
        <begin position="771"/>
        <end position="780"/>
    </location>
</feature>
<proteinExistence type="predicted"/>
<dbReference type="Proteomes" id="UP001345219">
    <property type="component" value="Chromosome 24"/>
</dbReference>
<evidence type="ECO:0000256" key="1">
    <source>
        <dbReference type="ARBA" id="ARBA00022574"/>
    </source>
</evidence>
<dbReference type="InterPro" id="IPR001680">
    <property type="entry name" value="WD40_rpt"/>
</dbReference>
<dbReference type="PANTHER" id="PTHR44099:SF4">
    <property type="entry name" value="RABCONNECTIN-3B, ISOFORM A"/>
    <property type="match status" value="1"/>
</dbReference>
<organism evidence="5 6">
    <name type="scientific">Trapa incisa</name>
    <dbReference type="NCBI Taxonomy" id="236973"/>
    <lineage>
        <taxon>Eukaryota</taxon>
        <taxon>Viridiplantae</taxon>
        <taxon>Streptophyta</taxon>
        <taxon>Embryophyta</taxon>
        <taxon>Tracheophyta</taxon>
        <taxon>Spermatophyta</taxon>
        <taxon>Magnoliopsida</taxon>
        <taxon>eudicotyledons</taxon>
        <taxon>Gunneridae</taxon>
        <taxon>Pentapetalae</taxon>
        <taxon>rosids</taxon>
        <taxon>malvids</taxon>
        <taxon>Myrtales</taxon>
        <taxon>Lythraceae</taxon>
        <taxon>Trapa</taxon>
    </lineage>
</organism>
<dbReference type="GO" id="GO:0005737">
    <property type="term" value="C:cytoplasm"/>
    <property type="evidence" value="ECO:0007669"/>
    <property type="project" value="TreeGrafter"/>
</dbReference>
<dbReference type="PROSITE" id="PS00678">
    <property type="entry name" value="WD_REPEATS_1"/>
    <property type="match status" value="1"/>
</dbReference>
<keyword evidence="2" id="KW-0677">Repeat</keyword>
<dbReference type="InterPro" id="IPR019775">
    <property type="entry name" value="WD40_repeat_CS"/>
</dbReference>
<dbReference type="SUPFAM" id="SSF50998">
    <property type="entry name" value="Quinoprotein alcohol dehydrogenase-like"/>
    <property type="match status" value="1"/>
</dbReference>
<keyword evidence="1 3" id="KW-0853">WD repeat</keyword>
<evidence type="ECO:0000256" key="2">
    <source>
        <dbReference type="ARBA" id="ARBA00022737"/>
    </source>
</evidence>
<dbReference type="Gene3D" id="2.130.10.10">
    <property type="entry name" value="YVTN repeat-like/Quinoprotein amine dehydrogenase"/>
    <property type="match status" value="1"/>
</dbReference>
<feature type="repeat" description="WD" evidence="3">
    <location>
        <begin position="599"/>
        <end position="621"/>
    </location>
</feature>
<dbReference type="EMBL" id="JAXIOK010000005">
    <property type="protein sequence ID" value="KAK4770689.1"/>
    <property type="molecule type" value="Genomic_DNA"/>
</dbReference>
<dbReference type="InterPro" id="IPR016024">
    <property type="entry name" value="ARM-type_fold"/>
</dbReference>
<dbReference type="SUPFAM" id="SSF48371">
    <property type="entry name" value="ARM repeat"/>
    <property type="match status" value="1"/>
</dbReference>
<accession>A0AAN7QKX5</accession>
<protein>
    <recommendedName>
        <fullName evidence="7">Transducin/WD40 repeat-like superfamily protein</fullName>
    </recommendedName>
</protein>
<evidence type="ECO:0000313" key="6">
    <source>
        <dbReference type="Proteomes" id="UP001345219"/>
    </source>
</evidence>
<evidence type="ECO:0000256" key="3">
    <source>
        <dbReference type="PROSITE-ProRule" id="PRU00221"/>
    </source>
</evidence>
<name>A0AAN7QKX5_9MYRT</name>
<evidence type="ECO:0000313" key="5">
    <source>
        <dbReference type="EMBL" id="KAK4770689.1"/>
    </source>
</evidence>
<feature type="region of interest" description="Disordered" evidence="4">
    <location>
        <begin position="766"/>
        <end position="803"/>
    </location>
</feature>
<dbReference type="InterPro" id="IPR011047">
    <property type="entry name" value="Quinoprotein_ADH-like_sf"/>
</dbReference>
<dbReference type="InterPro" id="IPR049916">
    <property type="entry name" value="WDR72-like"/>
</dbReference>
<dbReference type="Pfam" id="PF00400">
    <property type="entry name" value="WD40"/>
    <property type="match status" value="1"/>
</dbReference>
<reference evidence="5 6" key="1">
    <citation type="journal article" date="2023" name="Hortic Res">
        <title>Pangenome of water caltrop reveals structural variations and asymmetric subgenome divergence after allopolyploidization.</title>
        <authorList>
            <person name="Zhang X."/>
            <person name="Chen Y."/>
            <person name="Wang L."/>
            <person name="Yuan Y."/>
            <person name="Fang M."/>
            <person name="Shi L."/>
            <person name="Lu R."/>
            <person name="Comes H.P."/>
            <person name="Ma Y."/>
            <person name="Chen Y."/>
            <person name="Huang G."/>
            <person name="Zhou Y."/>
            <person name="Zheng Z."/>
            <person name="Qiu Y."/>
        </authorList>
    </citation>
    <scope>NUCLEOTIDE SEQUENCE [LARGE SCALE GENOMIC DNA]</scope>
    <source>
        <tissue evidence="5">Roots</tissue>
    </source>
</reference>
<dbReference type="InterPro" id="IPR015943">
    <property type="entry name" value="WD40/YVTN_repeat-like_dom_sf"/>
</dbReference>
<dbReference type="PROSITE" id="PS50082">
    <property type="entry name" value="WD_REPEATS_2"/>
    <property type="match status" value="1"/>
</dbReference>
<gene>
    <name evidence="5" type="ORF">SAY87_031221</name>
</gene>
<evidence type="ECO:0008006" key="7">
    <source>
        <dbReference type="Google" id="ProtNLM"/>
    </source>
</evidence>
<keyword evidence="6" id="KW-1185">Reference proteome</keyword>
<comment type="caution">
    <text evidence="5">The sequence shown here is derived from an EMBL/GenBank/DDBJ whole genome shotgun (WGS) entry which is preliminary data.</text>
</comment>
<sequence length="1504" mass="166219">MSGRNGRYLNREPFLPSGELPELPLRLTEPTGGHEVPIYRLYMVRNATLPPPRHCRRRAGFATHALHRRRRWLHLLVEPLRQRISAVPGDLNSEYPSNYVANSSKDSYGALVSACTDGVLCVWSRSSGHCRRRRKLAPWVGHPSVIQTLPSNNRYMCIGCSFSASPSSSQQHAVDSVGGVLLDKHSHEKKPPKCAIVIVDTYTLAVVQTVLHGNLDIGLPVFMTILSCSEDGKKQSVILADSYGTLQSIPISHQLNGEDGSGISKNDSQPKMTVFTEGVNRSVSVFSCDARRNIIAFLSHDRCIFQLVDSGEVIGNLYYASEFSSEGANDKVHVTGGTFLGGNQEGALLHELNTDKIFAEHFILWSSKGYSVVYLISYLNSMFQCKPLCWIPAAACLNNTNMTFQFIELNHILLRAESYCFHSEEPLQWKSCITLWSLPRNKDHSDKPFHQCKMLGRDASSIEWIQIPDFSPLHETNGHSATSCKPDSSQSDIYAMKDIEKSYTDEASYDFSQSRGIVSSSMVISENVYAPFAVVYGYLNGEIEVVRFDVVRLLDSQCKNGVYSEEIKQYFCGHTSAVICLASHRMLGSTKQENYHHVLISGSMDCTVRIWDLDAGTPLTVMHQHVAPVRQIILPPSGTDHPWSDCFLSLGDDACVTLASLQTLRVERMFPGHPSNPVGVVWDGVRGYIACLCRSYLGASDVNDVLYIWDIKTGSRERVLRGTASHSMYEHFCKGISKHSMVDYASNGNTSASSLVIPISEDAGYSRSPKKNLEKRREVANKIASSTKLNEPDASKSLSRNENLTRLSESNPGFLENIKQSINCSCPIAGVATLSFDLTMQMLPLRRDDFEGGSGGNEGKIFQATDIGDSSSATDTHKILSNSAAESDVLRSYEEHIIRFSLSFLHCWDMDKELDQLLINDMKLRKPDYFIVSSGLTGDRGALTLSFPGINAVLELWKLSSEFCAMRSLTMVSLAQRMVSLSHSSSAASSALAAFYTRNFVKKVPDLKPPSLQLLVSFWQDDSEHVRMAARSLFHCAASRAIPRPLCREKNCSSVNFTGSTCATAANVSNSANEETTFTDTATQRILEIQETLQLEDSPILAWLESYELQDWISCVGGTGQDAMTSHIIVAAALAIWYPSLVKPTLSQLVVHHLVKLVMAMNEKYSCTAAELLAEGMDETWKACIGSEIPHLIGDIFFQIECVSGRSAGPVIPSTIIRETLIGILLPSLAMADIHGFLMAIESQIWSTASDSPVHAVALTTLIRVVRGATKYVAQYLDKVINFILQTMDPSNLVMRKTCLQSSLTTLKEVVRVFPMVALNETSTRLAVGDAIGETKNAVIRVYDMQSVTKIKVLDASAPLGLPSLLGNQYGMALTTVISALSFSPDGEGLVAFSEHGLMIRWWSLGSAWWEKLSRNYVPVQCTKLIFVPLWEGFSPKTTRTSVMASTLGSDGPTSPKDNLKSMSEMDNLKHLIQNLDLSYRLEWVALRKVLLTRHGLEVGTFQL</sequence>
<evidence type="ECO:0000256" key="4">
    <source>
        <dbReference type="SAM" id="MobiDB-lite"/>
    </source>
</evidence>